<dbReference type="OrthoDB" id="9780685at2"/>
<dbReference type="InterPro" id="IPR015421">
    <property type="entry name" value="PyrdxlP-dep_Trfase_major"/>
</dbReference>
<dbReference type="PANTHER" id="PTHR11808:SF90">
    <property type="entry name" value="CYSTATHIONINE GAMMA-SYNTHASE"/>
    <property type="match status" value="1"/>
</dbReference>
<keyword evidence="6" id="KW-0808">Transferase</keyword>
<comment type="cofactor">
    <cofactor evidence="1 5">
        <name>pyridoxal 5'-phosphate</name>
        <dbReference type="ChEBI" id="CHEBI:597326"/>
    </cofactor>
</comment>
<name>A0A410JW65_9BACT</name>
<dbReference type="InterPro" id="IPR015424">
    <property type="entry name" value="PyrdxlP-dep_Trfase"/>
</dbReference>
<dbReference type="RefSeq" id="WP_128465723.1">
    <property type="nucleotide sequence ID" value="NZ_CP035108.1"/>
</dbReference>
<evidence type="ECO:0000256" key="3">
    <source>
        <dbReference type="ARBA" id="ARBA00022898"/>
    </source>
</evidence>
<dbReference type="PANTHER" id="PTHR11808">
    <property type="entry name" value="TRANS-SULFURATION ENZYME FAMILY MEMBER"/>
    <property type="match status" value="1"/>
</dbReference>
<dbReference type="PIRSF" id="PIRSF001434">
    <property type="entry name" value="CGS"/>
    <property type="match status" value="1"/>
</dbReference>
<sequence>MKNLNIDTILAQAGSRRDPHTGAISTPIHQCATFRHPALGESTGFDYSRTANPTRQALETAMAELEGGARGLAFSSGMAAVDNVIRLLAPKDKVLITEDLYGGTYRIFRKVYAQYGIEAVYIDTSDTAAVETALEDAAVKMLFVEVPTNPMLRVADIKALGELANKKGVIYVVDNTFLSPCSLRPLELGADIVLHSATKYLGGHNDVVAGVLVTKTQELGERLFFFQNSVGSILAPNDAWLVLRGLKTLHLRIEKQSENAQKIAEFLNTHPKVKKVFYPGLKSHKGHDVQAKQAKCFGGMVSFEIDVPALVPQILKSVKVFHFAESLGGTESLVTFPAVQTHADIEPEIRERLGVTDRLLRLSIGVEHADDLIEDLRNAIENGEV</sequence>
<dbReference type="SUPFAM" id="SSF53383">
    <property type="entry name" value="PLP-dependent transferases"/>
    <property type="match status" value="1"/>
</dbReference>
<evidence type="ECO:0000256" key="1">
    <source>
        <dbReference type="ARBA" id="ARBA00001933"/>
    </source>
</evidence>
<dbReference type="FunFam" id="3.90.1150.10:FF:000033">
    <property type="entry name" value="Cystathionine gamma-synthase"/>
    <property type="match status" value="1"/>
</dbReference>
<dbReference type="InterPro" id="IPR015422">
    <property type="entry name" value="PyrdxlP-dep_Trfase_small"/>
</dbReference>
<dbReference type="Gene3D" id="3.90.1150.10">
    <property type="entry name" value="Aspartate Aminotransferase, domain 1"/>
    <property type="match status" value="1"/>
</dbReference>
<dbReference type="Gene3D" id="3.40.640.10">
    <property type="entry name" value="Type I PLP-dependent aspartate aminotransferase-like (Major domain)"/>
    <property type="match status" value="1"/>
</dbReference>
<dbReference type="GO" id="GO:0009086">
    <property type="term" value="P:methionine biosynthetic process"/>
    <property type="evidence" value="ECO:0007669"/>
    <property type="project" value="UniProtKB-ARBA"/>
</dbReference>
<evidence type="ECO:0000256" key="2">
    <source>
        <dbReference type="ARBA" id="ARBA00009077"/>
    </source>
</evidence>
<reference evidence="6 7" key="1">
    <citation type="submission" date="2019-01" db="EMBL/GenBank/DDBJ databases">
        <title>Geovibrio thiophilus DSM 11263, complete genome.</title>
        <authorList>
            <person name="Spring S."/>
            <person name="Bunk B."/>
            <person name="Sproer C."/>
        </authorList>
    </citation>
    <scope>NUCLEOTIDE SEQUENCE [LARGE SCALE GENOMIC DNA]</scope>
    <source>
        <strain evidence="6 7">DSM 11263</strain>
    </source>
</reference>
<dbReference type="Proteomes" id="UP000287502">
    <property type="component" value="Chromosome"/>
</dbReference>
<dbReference type="GO" id="GO:0030170">
    <property type="term" value="F:pyridoxal phosphate binding"/>
    <property type="evidence" value="ECO:0007669"/>
    <property type="project" value="InterPro"/>
</dbReference>
<dbReference type="GO" id="GO:0016740">
    <property type="term" value="F:transferase activity"/>
    <property type="evidence" value="ECO:0007669"/>
    <property type="project" value="UniProtKB-KW"/>
</dbReference>
<evidence type="ECO:0000256" key="5">
    <source>
        <dbReference type="RuleBase" id="RU362118"/>
    </source>
</evidence>
<protein>
    <submittedName>
        <fullName evidence="6">PLP-dependent transferase</fullName>
    </submittedName>
</protein>
<evidence type="ECO:0000313" key="6">
    <source>
        <dbReference type="EMBL" id="QAR32436.1"/>
    </source>
</evidence>
<feature type="modified residue" description="N6-(pyridoxal phosphate)lysine" evidence="4">
    <location>
        <position position="199"/>
    </location>
</feature>
<keyword evidence="3 4" id="KW-0663">Pyridoxal phosphate</keyword>
<dbReference type="InterPro" id="IPR000277">
    <property type="entry name" value="Cys/Met-Metab_PyrdxlP-dep_enz"/>
</dbReference>
<comment type="similarity">
    <text evidence="2 5">Belongs to the trans-sulfuration enzymes family.</text>
</comment>
<dbReference type="InterPro" id="IPR054542">
    <property type="entry name" value="Cys_met_metab_PP"/>
</dbReference>
<dbReference type="CDD" id="cd00614">
    <property type="entry name" value="CGS_like"/>
    <property type="match status" value="1"/>
</dbReference>
<evidence type="ECO:0000313" key="7">
    <source>
        <dbReference type="Proteomes" id="UP000287502"/>
    </source>
</evidence>
<proteinExistence type="inferred from homology"/>
<dbReference type="AlphaFoldDB" id="A0A410JW65"/>
<dbReference type="EMBL" id="CP035108">
    <property type="protein sequence ID" value="QAR32436.1"/>
    <property type="molecule type" value="Genomic_DNA"/>
</dbReference>
<accession>A0A410JW65</accession>
<dbReference type="FunFam" id="3.40.640.10:FF:000009">
    <property type="entry name" value="Cystathionine gamma-synthase homolog"/>
    <property type="match status" value="1"/>
</dbReference>
<evidence type="ECO:0000256" key="4">
    <source>
        <dbReference type="PIRSR" id="PIRSR001434-2"/>
    </source>
</evidence>
<dbReference type="GO" id="GO:0016846">
    <property type="term" value="F:carbon-sulfur lyase activity"/>
    <property type="evidence" value="ECO:0007669"/>
    <property type="project" value="TreeGrafter"/>
</dbReference>
<dbReference type="Pfam" id="PF01053">
    <property type="entry name" value="Cys_Met_Meta_PP"/>
    <property type="match status" value="1"/>
</dbReference>
<dbReference type="PROSITE" id="PS00868">
    <property type="entry name" value="CYS_MET_METAB_PP"/>
    <property type="match status" value="1"/>
</dbReference>
<gene>
    <name evidence="6" type="ORF">EP073_03175</name>
</gene>
<dbReference type="GO" id="GO:0019346">
    <property type="term" value="P:transsulfuration"/>
    <property type="evidence" value="ECO:0007669"/>
    <property type="project" value="InterPro"/>
</dbReference>
<dbReference type="KEGG" id="gtl:EP073_03175"/>
<dbReference type="GO" id="GO:0005737">
    <property type="term" value="C:cytoplasm"/>
    <property type="evidence" value="ECO:0007669"/>
    <property type="project" value="TreeGrafter"/>
</dbReference>
<organism evidence="6 7">
    <name type="scientific">Geovibrio thiophilus</name>
    <dbReference type="NCBI Taxonomy" id="139438"/>
    <lineage>
        <taxon>Bacteria</taxon>
        <taxon>Pseudomonadati</taxon>
        <taxon>Deferribacterota</taxon>
        <taxon>Deferribacteres</taxon>
        <taxon>Deferribacterales</taxon>
        <taxon>Geovibrionaceae</taxon>
        <taxon>Geovibrio</taxon>
    </lineage>
</organism>
<keyword evidence="7" id="KW-1185">Reference proteome</keyword>